<feature type="domain" description="Methyltransferase" evidence="2">
    <location>
        <begin position="113"/>
        <end position="237"/>
    </location>
</feature>
<evidence type="ECO:0000313" key="3">
    <source>
        <dbReference type="EMBL" id="MFC7336552.1"/>
    </source>
</evidence>
<protein>
    <submittedName>
        <fullName evidence="3">Class I SAM-dependent methyltransferase</fullName>
        <ecNumber evidence="3">2.1.1.-</ecNumber>
    </submittedName>
</protein>
<dbReference type="CDD" id="cd02440">
    <property type="entry name" value="AdoMet_MTases"/>
    <property type="match status" value="1"/>
</dbReference>
<evidence type="ECO:0000256" key="1">
    <source>
        <dbReference type="SAM" id="MobiDB-lite"/>
    </source>
</evidence>
<organism evidence="3 4">
    <name type="scientific">Haloferula chungangensis</name>
    <dbReference type="NCBI Taxonomy" id="1048331"/>
    <lineage>
        <taxon>Bacteria</taxon>
        <taxon>Pseudomonadati</taxon>
        <taxon>Verrucomicrobiota</taxon>
        <taxon>Verrucomicrobiia</taxon>
        <taxon>Verrucomicrobiales</taxon>
        <taxon>Verrucomicrobiaceae</taxon>
        <taxon>Haloferula</taxon>
    </lineage>
</organism>
<feature type="region of interest" description="Disordered" evidence="1">
    <location>
        <begin position="30"/>
        <end position="60"/>
    </location>
</feature>
<evidence type="ECO:0000313" key="4">
    <source>
        <dbReference type="Proteomes" id="UP001596472"/>
    </source>
</evidence>
<dbReference type="EC" id="2.1.1.-" evidence="3"/>
<dbReference type="GO" id="GO:0008168">
    <property type="term" value="F:methyltransferase activity"/>
    <property type="evidence" value="ECO:0007669"/>
    <property type="project" value="UniProtKB-KW"/>
</dbReference>
<dbReference type="SUPFAM" id="SSF53335">
    <property type="entry name" value="S-adenosyl-L-methionine-dependent methyltransferases"/>
    <property type="match status" value="1"/>
</dbReference>
<reference evidence="4" key="1">
    <citation type="journal article" date="2019" name="Int. J. Syst. Evol. Microbiol.">
        <title>The Global Catalogue of Microorganisms (GCM) 10K type strain sequencing project: providing services to taxonomists for standard genome sequencing and annotation.</title>
        <authorList>
            <consortium name="The Broad Institute Genomics Platform"/>
            <consortium name="The Broad Institute Genome Sequencing Center for Infectious Disease"/>
            <person name="Wu L."/>
            <person name="Ma J."/>
        </authorList>
    </citation>
    <scope>NUCLEOTIDE SEQUENCE [LARGE SCALE GENOMIC DNA]</scope>
    <source>
        <strain evidence="4">CGMCC 4.1467</strain>
    </source>
</reference>
<comment type="caution">
    <text evidence="3">The sequence shown here is derived from an EMBL/GenBank/DDBJ whole genome shotgun (WGS) entry which is preliminary data.</text>
</comment>
<dbReference type="Proteomes" id="UP001596472">
    <property type="component" value="Unassembled WGS sequence"/>
</dbReference>
<dbReference type="InterPro" id="IPR025714">
    <property type="entry name" value="Methyltranfer_dom"/>
</dbReference>
<dbReference type="PANTHER" id="PTHR43591">
    <property type="entry name" value="METHYLTRANSFERASE"/>
    <property type="match status" value="1"/>
</dbReference>
<dbReference type="InterPro" id="IPR029063">
    <property type="entry name" value="SAM-dependent_MTases_sf"/>
</dbReference>
<keyword evidence="4" id="KW-1185">Reference proteome</keyword>
<proteinExistence type="predicted"/>
<dbReference type="EMBL" id="JBHTBS010000002">
    <property type="protein sequence ID" value="MFC7336552.1"/>
    <property type="molecule type" value="Genomic_DNA"/>
</dbReference>
<dbReference type="Gene3D" id="3.40.50.150">
    <property type="entry name" value="Vaccinia Virus protein VP39"/>
    <property type="match status" value="1"/>
</dbReference>
<keyword evidence="3" id="KW-0808">Transferase</keyword>
<name>A0ABW2L2M2_9BACT</name>
<dbReference type="RefSeq" id="WP_379709897.1">
    <property type="nucleotide sequence ID" value="NZ_JBHTBS010000002.1"/>
</dbReference>
<gene>
    <name evidence="3" type="ORF">ACFQY0_05125</name>
</gene>
<sequence length="267" mass="29445">MKKPFLLLPLLFLLLLGLLIWHPWRRDSPNPQVTTSAPPPSPSEAIPPAAAPPSLEPVYETKPASHDGIGKFYMGREISQVMGHEGIDWLERDNREAEEAPSEAIAALDLKPDAIIADIGAGSGYYTFRIAELVPDGQVIAVDIQPEMLAFIDAQEEELGLDNVTAHLGSVDDTQLDPESIDAALMVDAYHEFSHPREIMTSIVSALRPGGKVFLLEYRAEDPSVPIKGLHKMTQAQAIKEMEAVGLAWETTHDFLPWQHLMVFTKP</sequence>
<accession>A0ABW2L2M2</accession>
<dbReference type="Pfam" id="PF13847">
    <property type="entry name" value="Methyltransf_31"/>
    <property type="match status" value="1"/>
</dbReference>
<evidence type="ECO:0000259" key="2">
    <source>
        <dbReference type="Pfam" id="PF13847"/>
    </source>
</evidence>
<keyword evidence="3" id="KW-0489">Methyltransferase</keyword>
<dbReference type="GO" id="GO:0032259">
    <property type="term" value="P:methylation"/>
    <property type="evidence" value="ECO:0007669"/>
    <property type="project" value="UniProtKB-KW"/>
</dbReference>